<organism evidence="2">
    <name type="scientific">Mucor ambiguus</name>
    <dbReference type="NCBI Taxonomy" id="91626"/>
    <lineage>
        <taxon>Eukaryota</taxon>
        <taxon>Fungi</taxon>
        <taxon>Fungi incertae sedis</taxon>
        <taxon>Mucoromycota</taxon>
        <taxon>Mucoromycotina</taxon>
        <taxon>Mucoromycetes</taxon>
        <taxon>Mucorales</taxon>
        <taxon>Mucorineae</taxon>
        <taxon>Mucoraceae</taxon>
        <taxon>Mucor</taxon>
    </lineage>
</organism>
<feature type="region of interest" description="Disordered" evidence="1">
    <location>
        <begin position="1"/>
        <end position="28"/>
    </location>
</feature>
<gene>
    <name evidence="2" type="ORF">MAM1_0053d03468</name>
</gene>
<reference evidence="2" key="1">
    <citation type="submission" date="2014-09" db="EMBL/GenBank/DDBJ databases">
        <title>Draft genome sequence of an oleaginous Mucoromycotina fungus Mucor ambiguus NBRC6742.</title>
        <authorList>
            <person name="Takeda I."/>
            <person name="Yamane N."/>
            <person name="Morita T."/>
            <person name="Tamano K."/>
            <person name="Machida M."/>
            <person name="Baker S."/>
            <person name="Koike H."/>
        </authorList>
    </citation>
    <scope>NUCLEOTIDE SEQUENCE</scope>
    <source>
        <strain evidence="2">NBRC 6742</strain>
    </source>
</reference>
<evidence type="ECO:0000313" key="3">
    <source>
        <dbReference type="Proteomes" id="UP000053815"/>
    </source>
</evidence>
<evidence type="ECO:0000313" key="2">
    <source>
        <dbReference type="EMBL" id="GAN04012.1"/>
    </source>
</evidence>
<dbReference type="Proteomes" id="UP000053815">
    <property type="component" value="Unassembled WGS sequence"/>
</dbReference>
<proteinExistence type="predicted"/>
<accession>A0A0C9MLK4</accession>
<name>A0A0C9MLK4_9FUNG</name>
<evidence type="ECO:0000256" key="1">
    <source>
        <dbReference type="SAM" id="MobiDB-lite"/>
    </source>
</evidence>
<dbReference type="EMBL" id="DF836342">
    <property type="protein sequence ID" value="GAN04012.1"/>
    <property type="molecule type" value="Genomic_DNA"/>
</dbReference>
<protein>
    <submittedName>
        <fullName evidence="2">Uncharacterized protein</fullName>
    </submittedName>
</protein>
<sequence length="69" mass="7570">MSPNIATNSSFEDENEGDAVDSKTNENGTANAVEATTVIISSVHAEQEVIYQMMLPYLQLQNTVKFGYI</sequence>
<keyword evidence="3" id="KW-1185">Reference proteome</keyword>
<dbReference type="AlphaFoldDB" id="A0A0C9MLK4"/>
<feature type="compositionally biased region" description="Polar residues" evidence="1">
    <location>
        <begin position="1"/>
        <end position="10"/>
    </location>
</feature>